<dbReference type="CDD" id="cd08252">
    <property type="entry name" value="AL_MDR"/>
    <property type="match status" value="1"/>
</dbReference>
<dbReference type="Proteomes" id="UP000323560">
    <property type="component" value="Chromosome"/>
</dbReference>
<evidence type="ECO:0000259" key="2">
    <source>
        <dbReference type="SMART" id="SM00829"/>
    </source>
</evidence>
<dbReference type="InterPro" id="IPR013154">
    <property type="entry name" value="ADH-like_N"/>
</dbReference>
<dbReference type="Pfam" id="PF08240">
    <property type="entry name" value="ADH_N"/>
    <property type="match status" value="1"/>
</dbReference>
<dbReference type="KEGG" id="gti:FXF46_02045"/>
<keyword evidence="1" id="KW-0560">Oxidoreductase</keyword>
<reference evidence="3 4" key="1">
    <citation type="submission" date="2019-08" db="EMBL/GenBank/DDBJ databases">
        <title>Gluconobacter frateurii HD924 genome.</title>
        <authorList>
            <person name="Liu Y."/>
            <person name="Zhang P."/>
        </authorList>
    </citation>
    <scope>NUCLEOTIDE SEQUENCE [LARGE SCALE GENOMIC DNA]</scope>
    <source>
        <strain evidence="3 4">HD924</strain>
    </source>
</reference>
<dbReference type="AlphaFoldDB" id="A0AAJ0QI57"/>
<dbReference type="PANTHER" id="PTHR43482">
    <property type="entry name" value="PROTEIN AST1-RELATED"/>
    <property type="match status" value="1"/>
</dbReference>
<comment type="similarity">
    <text evidence="1">Belongs to the zinc-containing alcohol dehydrogenase family. Quinone oxidoreductase subfamily.</text>
</comment>
<dbReference type="EMBL" id="CP043043">
    <property type="protein sequence ID" value="QEH95184.1"/>
    <property type="molecule type" value="Genomic_DNA"/>
</dbReference>
<accession>A0AAJ0QI57</accession>
<name>A0AAJ0QI57_GLUTH</name>
<dbReference type="GO" id="GO:0008270">
    <property type="term" value="F:zinc ion binding"/>
    <property type="evidence" value="ECO:0007669"/>
    <property type="project" value="InterPro"/>
</dbReference>
<dbReference type="InterPro" id="IPR036291">
    <property type="entry name" value="NAD(P)-bd_dom_sf"/>
</dbReference>
<dbReference type="InterPro" id="IPR052585">
    <property type="entry name" value="Lipid_raft_assoc_Zn_ADH"/>
</dbReference>
<dbReference type="InterPro" id="IPR014182">
    <property type="entry name" value="ADH_Zn_typ-1"/>
</dbReference>
<evidence type="ECO:0000313" key="3">
    <source>
        <dbReference type="EMBL" id="QEH95184.1"/>
    </source>
</evidence>
<dbReference type="SUPFAM" id="SSF50129">
    <property type="entry name" value="GroES-like"/>
    <property type="match status" value="1"/>
</dbReference>
<dbReference type="Pfam" id="PF13602">
    <property type="entry name" value="ADH_zinc_N_2"/>
    <property type="match status" value="1"/>
</dbReference>
<dbReference type="InterPro" id="IPR011032">
    <property type="entry name" value="GroES-like_sf"/>
</dbReference>
<dbReference type="GO" id="GO:0016491">
    <property type="term" value="F:oxidoreductase activity"/>
    <property type="evidence" value="ECO:0007669"/>
    <property type="project" value="UniProtKB-KW"/>
</dbReference>
<dbReference type="NCBIfam" id="TIGR02817">
    <property type="entry name" value="adh_fam_1"/>
    <property type="match status" value="1"/>
</dbReference>
<dbReference type="Gene3D" id="3.40.50.720">
    <property type="entry name" value="NAD(P)-binding Rossmann-like Domain"/>
    <property type="match status" value="1"/>
</dbReference>
<sequence length="340" mass="36697">MEFPMKAFGHTRATRIDETDALIELDIPTPEPGPRDVVVEISAVSVNPVDTKLRSVAPPEGQVRVLGYDAVGRVVATGGQVRGFRAGDRVFYAGSSLRQGSNARFQAVDERLIALAPESLTDEEAAALPLTALTAWELLFDRLGLRAGEMENPDALLIVGGAGGVGSILTQIARRLTGLKVIATASRPETVEWCKAMGAHHVIDHRRPLDQELTRIGIPHVRYVAGLTATGQHKDAIVRALAPQGALAMIDDPAEFDIMPFKRKSLSVHWEYMFARPVFETPDMAVQGRILGQVASLVDAGLLRTTLHQTIGPITLENLRKAHELMESGKGIGKAVLSGF</sequence>
<dbReference type="SUPFAM" id="SSF51735">
    <property type="entry name" value="NAD(P)-binding Rossmann-fold domains"/>
    <property type="match status" value="1"/>
</dbReference>
<dbReference type="Gene3D" id="3.90.180.10">
    <property type="entry name" value="Medium-chain alcohol dehydrogenases, catalytic domain"/>
    <property type="match status" value="1"/>
</dbReference>
<keyword evidence="1" id="KW-0479">Metal-binding</keyword>
<dbReference type="SMART" id="SM00829">
    <property type="entry name" value="PKS_ER"/>
    <property type="match status" value="1"/>
</dbReference>
<dbReference type="PANTHER" id="PTHR43482:SF1">
    <property type="entry name" value="PROTEIN AST1-RELATED"/>
    <property type="match status" value="1"/>
</dbReference>
<dbReference type="InterPro" id="IPR020843">
    <property type="entry name" value="ER"/>
</dbReference>
<evidence type="ECO:0000256" key="1">
    <source>
        <dbReference type="RuleBase" id="RU364000"/>
    </source>
</evidence>
<evidence type="ECO:0000313" key="4">
    <source>
        <dbReference type="Proteomes" id="UP000323560"/>
    </source>
</evidence>
<keyword evidence="1" id="KW-0862">Zinc</keyword>
<protein>
    <recommendedName>
        <fullName evidence="1">Zinc-type alcohol dehydrogenase-like protein</fullName>
    </recommendedName>
</protein>
<proteinExistence type="inferred from homology"/>
<feature type="domain" description="Enoyl reductase (ER)" evidence="2">
    <location>
        <begin position="14"/>
        <end position="337"/>
    </location>
</feature>
<organism evidence="3 4">
    <name type="scientific">Gluconobacter thailandicus</name>
    <dbReference type="NCBI Taxonomy" id="257438"/>
    <lineage>
        <taxon>Bacteria</taxon>
        <taxon>Pseudomonadati</taxon>
        <taxon>Pseudomonadota</taxon>
        <taxon>Alphaproteobacteria</taxon>
        <taxon>Acetobacterales</taxon>
        <taxon>Acetobacteraceae</taxon>
        <taxon>Gluconobacter</taxon>
    </lineage>
</organism>
<gene>
    <name evidence="3" type="ORF">FXF46_02045</name>
</gene>